<feature type="domain" description="TIR" evidence="1">
    <location>
        <begin position="1"/>
        <end position="137"/>
    </location>
</feature>
<accession>A0ABP4B585</accession>
<dbReference type="InterPro" id="IPR000157">
    <property type="entry name" value="TIR_dom"/>
</dbReference>
<evidence type="ECO:0000313" key="2">
    <source>
        <dbReference type="EMBL" id="GAA0944665.1"/>
    </source>
</evidence>
<dbReference type="SUPFAM" id="SSF52200">
    <property type="entry name" value="Toll/Interleukin receptor TIR domain"/>
    <property type="match status" value="1"/>
</dbReference>
<name>A0ABP4B585_9ACTN</name>
<proteinExistence type="predicted"/>
<evidence type="ECO:0000313" key="3">
    <source>
        <dbReference type="Proteomes" id="UP001500542"/>
    </source>
</evidence>
<organism evidence="2 3">
    <name type="scientific">Kribbella koreensis</name>
    <dbReference type="NCBI Taxonomy" id="57909"/>
    <lineage>
        <taxon>Bacteria</taxon>
        <taxon>Bacillati</taxon>
        <taxon>Actinomycetota</taxon>
        <taxon>Actinomycetes</taxon>
        <taxon>Propionibacteriales</taxon>
        <taxon>Kribbellaceae</taxon>
        <taxon>Kribbella</taxon>
    </lineage>
</organism>
<dbReference type="RefSeq" id="WP_343971648.1">
    <property type="nucleotide sequence ID" value="NZ_BAAAHK010000008.1"/>
</dbReference>
<dbReference type="InterPro" id="IPR035897">
    <property type="entry name" value="Toll_tir_struct_dom_sf"/>
</dbReference>
<comment type="caution">
    <text evidence="2">The sequence shown here is derived from an EMBL/GenBank/DDBJ whole genome shotgun (WGS) entry which is preliminary data.</text>
</comment>
<protein>
    <recommendedName>
        <fullName evidence="1">TIR domain-containing protein</fullName>
    </recommendedName>
</protein>
<dbReference type="PROSITE" id="PS50104">
    <property type="entry name" value="TIR"/>
    <property type="match status" value="1"/>
</dbReference>
<evidence type="ECO:0000259" key="1">
    <source>
        <dbReference type="PROSITE" id="PS50104"/>
    </source>
</evidence>
<dbReference type="Gene3D" id="3.40.50.10140">
    <property type="entry name" value="Toll/interleukin-1 receptor homology (TIR) domain"/>
    <property type="match status" value="1"/>
</dbReference>
<sequence>MHDVFISYSHRNQKLVRRLVSDLQDHGVDVWFDTIEIAVGDSTHRSIESAISEARFFCLAISPAAVESYYVREVEFEQAFSRLLVERRPFTLPIVIWRTDEELIPERIRHLHRLDFVNRKHYAKSMRQLVKKIRGVDGGFTGSRWFKGLNISNLGEPVGVGPVAQKATMGAAYCIEWKDGVVVQVEVFESGKLIHYKEFDFDDDGRVVGNRMYSRGDDGAWAIVDDVWYCAYDPITGNRAMKTMRFLGEATARVVRYDSHGLPTREDIVTDPEHLPDRAFPYASKIFEYDSAGNAIGERWFNEQGEEIPAVKWV</sequence>
<reference evidence="3" key="1">
    <citation type="journal article" date="2019" name="Int. J. Syst. Evol. Microbiol.">
        <title>The Global Catalogue of Microorganisms (GCM) 10K type strain sequencing project: providing services to taxonomists for standard genome sequencing and annotation.</title>
        <authorList>
            <consortium name="The Broad Institute Genomics Platform"/>
            <consortium name="The Broad Institute Genome Sequencing Center for Infectious Disease"/>
            <person name="Wu L."/>
            <person name="Ma J."/>
        </authorList>
    </citation>
    <scope>NUCLEOTIDE SEQUENCE [LARGE SCALE GENOMIC DNA]</scope>
    <source>
        <strain evidence="3">JCM 10977</strain>
    </source>
</reference>
<keyword evidence="3" id="KW-1185">Reference proteome</keyword>
<dbReference type="EMBL" id="BAAAHK010000008">
    <property type="protein sequence ID" value="GAA0944665.1"/>
    <property type="molecule type" value="Genomic_DNA"/>
</dbReference>
<dbReference type="Proteomes" id="UP001500542">
    <property type="component" value="Unassembled WGS sequence"/>
</dbReference>
<gene>
    <name evidence="2" type="ORF">GCM10009554_38990</name>
</gene>
<dbReference type="Pfam" id="PF13676">
    <property type="entry name" value="TIR_2"/>
    <property type="match status" value="1"/>
</dbReference>